<dbReference type="Pfam" id="PF00022">
    <property type="entry name" value="Actin"/>
    <property type="match status" value="1"/>
</dbReference>
<dbReference type="Proteomes" id="UP000001548">
    <property type="component" value="Unassembled WGS sequence"/>
</dbReference>
<evidence type="ECO:0000256" key="1">
    <source>
        <dbReference type="RuleBase" id="RU000487"/>
    </source>
</evidence>
<dbReference type="Gene3D" id="3.30.420.40">
    <property type="match status" value="2"/>
</dbReference>
<dbReference type="GO" id="GO:0015629">
    <property type="term" value="C:actin cytoskeleton"/>
    <property type="evidence" value="ECO:0000318"/>
    <property type="project" value="GO_Central"/>
</dbReference>
<gene>
    <name evidence="2" type="ORF">GL50803_0017591</name>
</gene>
<dbReference type="InterPro" id="IPR043129">
    <property type="entry name" value="ATPase_NBD"/>
</dbReference>
<dbReference type="EMBL" id="AACB03000002">
    <property type="protein sequence ID" value="KAE8303759.1"/>
    <property type="molecule type" value="Genomic_DNA"/>
</dbReference>
<dbReference type="VEuPathDB" id="GiardiaDB:GL50803_17591"/>
<protein>
    <submittedName>
        <fullName evidence="2">Actin</fullName>
    </submittedName>
</protein>
<dbReference type="Gene3D" id="3.90.640.10">
    <property type="entry name" value="Actin, Chain A, domain 4"/>
    <property type="match status" value="1"/>
</dbReference>
<keyword evidence="3" id="KW-1185">Reference proteome</keyword>
<accession>D3KG82</accession>
<evidence type="ECO:0000313" key="2">
    <source>
        <dbReference type="EMBL" id="KAE8303759.1"/>
    </source>
</evidence>
<dbReference type="AlphaFoldDB" id="D3KG82"/>
<comment type="caution">
    <text evidence="2">The sequence shown here is derived from an EMBL/GenBank/DDBJ whole genome shotgun (WGS) entry which is preliminary data.</text>
</comment>
<dbReference type="SMART" id="SM00268">
    <property type="entry name" value="ACTIN"/>
    <property type="match status" value="1"/>
</dbReference>
<dbReference type="InterPro" id="IPR004000">
    <property type="entry name" value="Actin"/>
</dbReference>
<name>D3KG82_GIAIC</name>
<dbReference type="STRING" id="184922.D3KG82"/>
<reference evidence="2 3" key="1">
    <citation type="journal article" date="2007" name="Science">
        <title>Genomic minimalism in the early diverging intestinal parasite Giardia lamblia.</title>
        <authorList>
            <person name="Morrison H.G."/>
            <person name="McArthur A.G."/>
            <person name="Gillin F.D."/>
            <person name="Aley S.B."/>
            <person name="Adam R.D."/>
            <person name="Olsen G.J."/>
            <person name="Best A.A."/>
            <person name="Cande W.Z."/>
            <person name="Chen F."/>
            <person name="Cipriano M.J."/>
            <person name="Davids B.J."/>
            <person name="Dawson S.C."/>
            <person name="Elmendorf H.G."/>
            <person name="Hehl A.B."/>
            <person name="Holder M.E."/>
            <person name="Huse S.M."/>
            <person name="Kim U.U."/>
            <person name="Lasek-Nesselquist E."/>
            <person name="Manning G."/>
            <person name="Nigam A."/>
            <person name="Nixon J.E."/>
            <person name="Palm D."/>
            <person name="Passamaneck N.E."/>
            <person name="Prabhu A."/>
            <person name="Reich C.I."/>
            <person name="Reiner D.S."/>
            <person name="Samuelson J."/>
            <person name="Svard S.G."/>
            <person name="Sogin M.L."/>
        </authorList>
    </citation>
    <scope>NUCLEOTIDE SEQUENCE [LARGE SCALE GENOMIC DNA]</scope>
    <source>
        <strain evidence="2 3">WB C6</strain>
    </source>
</reference>
<dbReference type="OMA" id="EYCFETM"/>
<proteinExistence type="inferred from homology"/>
<comment type="similarity">
    <text evidence="1">Belongs to the actin family.</text>
</comment>
<sequence length="381" mass="42271">MPTILLDNGSHTLKMGLAGEPPRIFPNYALRIGDSNIPLYGSYLHGLPLITEGYKTSVCKAGEIYEWSLEGSIWRDALLQLYQDSDCKLSNCLHSLVPACSDLDLITTTSIDAHPAARRQLLEYCFETMQFASVVAQPPQAYLTRHPLLANATTGIMLDMGYAGVYTTAFLYTNPILYSHTFVDCGGSLLDNLFTELLQETIDPGFLVDIRKRCLLVESLRNCFFDAAGNSQIEITFCPEKKNYSVKPILDSLPAPGGDEDRYVLDIRNTEDVMQNILEQIVAHIPNVITTCIQSLPTELQALSQANVFLCGGLAKISPLTEILKDALLTNTTVDNVVVLPNPQTSVYDGMQAYAETTEYFRSRITRQLYEEYGCAGLEHN</sequence>
<evidence type="ECO:0000313" key="3">
    <source>
        <dbReference type="Proteomes" id="UP000001548"/>
    </source>
</evidence>
<dbReference type="HOGENOM" id="CLU_726549_0_0_1"/>
<dbReference type="SUPFAM" id="SSF53067">
    <property type="entry name" value="Actin-like ATPase domain"/>
    <property type="match status" value="2"/>
</dbReference>
<dbReference type="PANTHER" id="PTHR11937">
    <property type="entry name" value="ACTIN"/>
    <property type="match status" value="1"/>
</dbReference>
<organism evidence="2 3">
    <name type="scientific">Giardia intestinalis (strain ATCC 50803 / WB clone C6)</name>
    <name type="common">Giardia lamblia</name>
    <dbReference type="NCBI Taxonomy" id="184922"/>
    <lineage>
        <taxon>Eukaryota</taxon>
        <taxon>Metamonada</taxon>
        <taxon>Diplomonadida</taxon>
        <taxon>Hexamitidae</taxon>
        <taxon>Giardiinae</taxon>
        <taxon>Giardia</taxon>
    </lineage>
</organism>